<evidence type="ECO:0000259" key="4">
    <source>
        <dbReference type="Pfam" id="PF00534"/>
    </source>
</evidence>
<dbReference type="PANTHER" id="PTHR12526">
    <property type="entry name" value="GLYCOSYLTRANSFERASE"/>
    <property type="match status" value="1"/>
</dbReference>
<proteinExistence type="predicted"/>
<evidence type="ECO:0000259" key="5">
    <source>
        <dbReference type="Pfam" id="PF13439"/>
    </source>
</evidence>
<keyword evidence="1" id="KW-0328">Glycosyltransferase</keyword>
<dbReference type="Pfam" id="PF00534">
    <property type="entry name" value="Glycos_transf_1"/>
    <property type="match status" value="1"/>
</dbReference>
<dbReference type="EMBL" id="VOPW01000001">
    <property type="protein sequence ID" value="TXC66406.1"/>
    <property type="molecule type" value="Genomic_DNA"/>
</dbReference>
<dbReference type="CDD" id="cd03811">
    <property type="entry name" value="GT4_GT28_WabH-like"/>
    <property type="match status" value="1"/>
</dbReference>
<dbReference type="AlphaFoldDB" id="A0A5C6U3U0"/>
<dbReference type="Proteomes" id="UP000321832">
    <property type="component" value="Unassembled WGS sequence"/>
</dbReference>
<dbReference type="PANTHER" id="PTHR12526:SF510">
    <property type="entry name" value="D-INOSITOL 3-PHOSPHATE GLYCOSYLTRANSFERASE"/>
    <property type="match status" value="1"/>
</dbReference>
<dbReference type="InterPro" id="IPR028098">
    <property type="entry name" value="Glyco_trans_4-like_N"/>
</dbReference>
<comment type="caution">
    <text evidence="6">The sequence shown here is derived from an EMBL/GenBank/DDBJ whole genome shotgun (WGS) entry which is preliminary data.</text>
</comment>
<keyword evidence="7" id="KW-1185">Reference proteome</keyword>
<sequence>MRCRSPYGRGRLRHLQRGGPVARRRHGPHGMNSPAPRIRLALITDEMEAGGSQRQIVNLARHLDRQRFDVTVVYFVNTSHMLDELHAAGVRTLQVEKRRRFDPRFVGSLVRCLRRERFDVIHCFSFSAELWGCVAALLLGHGRRPKLLSSIRGRYEWYSPLQWRIKRWVTQRSFLAVSNSQAGADYALERMDLAAERCVVIPNGVELPKPDAQASARLRAQFVRDGRSFVLLFVGRLVVHKDVPTLLRGAALAIGQGLVMRLVIAGDGPLRAELEGLARDLGIADSVDFLGERSDVPELLAAGDCLALTSVREGLSNVILEAMHRGCR</sequence>
<feature type="region of interest" description="Disordered" evidence="3">
    <location>
        <begin position="1"/>
        <end position="35"/>
    </location>
</feature>
<feature type="compositionally biased region" description="Basic residues" evidence="3">
    <location>
        <begin position="10"/>
        <end position="28"/>
    </location>
</feature>
<evidence type="ECO:0000256" key="2">
    <source>
        <dbReference type="ARBA" id="ARBA00022679"/>
    </source>
</evidence>
<dbReference type="InterPro" id="IPR001296">
    <property type="entry name" value="Glyco_trans_1"/>
</dbReference>
<evidence type="ECO:0000256" key="3">
    <source>
        <dbReference type="SAM" id="MobiDB-lite"/>
    </source>
</evidence>
<gene>
    <name evidence="6" type="ORF">FSC37_12850</name>
</gene>
<feature type="domain" description="Glycosyltransferase subfamily 4-like N-terminal" evidence="5">
    <location>
        <begin position="50"/>
        <end position="207"/>
    </location>
</feature>
<organism evidence="6 7">
    <name type="scientific">Piscinibacter aquaticus</name>
    <dbReference type="NCBI Taxonomy" id="392597"/>
    <lineage>
        <taxon>Bacteria</taxon>
        <taxon>Pseudomonadati</taxon>
        <taxon>Pseudomonadota</taxon>
        <taxon>Betaproteobacteria</taxon>
        <taxon>Burkholderiales</taxon>
        <taxon>Sphaerotilaceae</taxon>
        <taxon>Piscinibacter</taxon>
    </lineage>
</organism>
<evidence type="ECO:0000313" key="7">
    <source>
        <dbReference type="Proteomes" id="UP000321832"/>
    </source>
</evidence>
<feature type="domain" description="Glycosyl transferase family 1" evidence="4">
    <location>
        <begin position="218"/>
        <end position="326"/>
    </location>
</feature>
<dbReference type="Pfam" id="PF13439">
    <property type="entry name" value="Glyco_transf_4"/>
    <property type="match status" value="1"/>
</dbReference>
<protein>
    <submittedName>
        <fullName evidence="6">Glycosyltransferase</fullName>
    </submittedName>
</protein>
<keyword evidence="2 6" id="KW-0808">Transferase</keyword>
<dbReference type="SUPFAM" id="SSF53756">
    <property type="entry name" value="UDP-Glycosyltransferase/glycogen phosphorylase"/>
    <property type="match status" value="1"/>
</dbReference>
<name>A0A5C6U3U0_9BURK</name>
<reference evidence="6 7" key="1">
    <citation type="submission" date="2019-08" db="EMBL/GenBank/DDBJ databases">
        <authorList>
            <person name="Khan S.A."/>
            <person name="Jeon C.O."/>
            <person name="Jeong S.E."/>
        </authorList>
    </citation>
    <scope>NUCLEOTIDE SEQUENCE [LARGE SCALE GENOMIC DNA]</scope>
    <source>
        <strain evidence="7">IMCC1728</strain>
    </source>
</reference>
<dbReference type="GO" id="GO:0016757">
    <property type="term" value="F:glycosyltransferase activity"/>
    <property type="evidence" value="ECO:0007669"/>
    <property type="project" value="UniProtKB-KW"/>
</dbReference>
<dbReference type="Gene3D" id="3.40.50.2000">
    <property type="entry name" value="Glycogen Phosphorylase B"/>
    <property type="match status" value="2"/>
</dbReference>
<accession>A0A5C6U3U0</accession>
<evidence type="ECO:0000313" key="6">
    <source>
        <dbReference type="EMBL" id="TXC66406.1"/>
    </source>
</evidence>
<evidence type="ECO:0000256" key="1">
    <source>
        <dbReference type="ARBA" id="ARBA00022676"/>
    </source>
</evidence>